<proteinExistence type="predicted"/>
<dbReference type="AlphaFoldDB" id="A0A448WLQ2"/>
<gene>
    <name evidence="2" type="ORF">PXEA_LOCUS8335</name>
</gene>
<feature type="compositionally biased region" description="Low complexity" evidence="1">
    <location>
        <begin position="90"/>
        <end position="103"/>
    </location>
</feature>
<dbReference type="EMBL" id="CAAALY010022672">
    <property type="protein sequence ID" value="VEL14895.1"/>
    <property type="molecule type" value="Genomic_DNA"/>
</dbReference>
<feature type="region of interest" description="Disordered" evidence="1">
    <location>
        <begin position="62"/>
        <end position="112"/>
    </location>
</feature>
<accession>A0A448WLQ2</accession>
<keyword evidence="3" id="KW-1185">Reference proteome</keyword>
<dbReference type="Proteomes" id="UP000784294">
    <property type="component" value="Unassembled WGS sequence"/>
</dbReference>
<organism evidence="2 3">
    <name type="scientific">Protopolystoma xenopodis</name>
    <dbReference type="NCBI Taxonomy" id="117903"/>
    <lineage>
        <taxon>Eukaryota</taxon>
        <taxon>Metazoa</taxon>
        <taxon>Spiralia</taxon>
        <taxon>Lophotrochozoa</taxon>
        <taxon>Platyhelminthes</taxon>
        <taxon>Monogenea</taxon>
        <taxon>Polyopisthocotylea</taxon>
        <taxon>Polystomatidea</taxon>
        <taxon>Polystomatidae</taxon>
        <taxon>Protopolystoma</taxon>
    </lineage>
</organism>
<sequence length="112" mass="12779">MIYFLFYTSFFYPFISPSLHVNQLRLYAVFLRRLIAENQEFRIFEPTNEALEEARQEVLLKRSKAAARPTPTDTGPAQTEDESATRVVFTSVADSESTSTAEAARIDPLDRV</sequence>
<evidence type="ECO:0000313" key="2">
    <source>
        <dbReference type="EMBL" id="VEL14895.1"/>
    </source>
</evidence>
<evidence type="ECO:0000313" key="3">
    <source>
        <dbReference type="Proteomes" id="UP000784294"/>
    </source>
</evidence>
<comment type="caution">
    <text evidence="2">The sequence shown here is derived from an EMBL/GenBank/DDBJ whole genome shotgun (WGS) entry which is preliminary data.</text>
</comment>
<protein>
    <submittedName>
        <fullName evidence="2">Uncharacterized protein</fullName>
    </submittedName>
</protein>
<name>A0A448WLQ2_9PLAT</name>
<evidence type="ECO:0000256" key="1">
    <source>
        <dbReference type="SAM" id="MobiDB-lite"/>
    </source>
</evidence>
<reference evidence="2" key="1">
    <citation type="submission" date="2018-11" db="EMBL/GenBank/DDBJ databases">
        <authorList>
            <consortium name="Pathogen Informatics"/>
        </authorList>
    </citation>
    <scope>NUCLEOTIDE SEQUENCE</scope>
</reference>